<dbReference type="PROSITE" id="PS51059">
    <property type="entry name" value="PARP_CATALYTIC"/>
    <property type="match status" value="1"/>
</dbReference>
<comment type="caution">
    <text evidence="2">The sequence shown here is derived from an EMBL/GenBank/DDBJ whole genome shotgun (WGS) entry which is preliminary data.</text>
</comment>
<accession>A0A2P5EIR6</accession>
<gene>
    <name evidence="2" type="ORF">TorRG33x02_188250</name>
</gene>
<dbReference type="STRING" id="63057.A0A2P5EIR6"/>
<organism evidence="2 3">
    <name type="scientific">Trema orientale</name>
    <name type="common">Charcoal tree</name>
    <name type="synonym">Celtis orientalis</name>
    <dbReference type="NCBI Taxonomy" id="63057"/>
    <lineage>
        <taxon>Eukaryota</taxon>
        <taxon>Viridiplantae</taxon>
        <taxon>Streptophyta</taxon>
        <taxon>Embryophyta</taxon>
        <taxon>Tracheophyta</taxon>
        <taxon>Spermatophyta</taxon>
        <taxon>Magnoliopsida</taxon>
        <taxon>eudicotyledons</taxon>
        <taxon>Gunneridae</taxon>
        <taxon>Pentapetalae</taxon>
        <taxon>rosids</taxon>
        <taxon>fabids</taxon>
        <taxon>Rosales</taxon>
        <taxon>Cannabaceae</taxon>
        <taxon>Trema</taxon>
    </lineage>
</organism>
<name>A0A2P5EIR6_TREOI</name>
<dbReference type="InterPro" id="IPR044964">
    <property type="entry name" value="RCD1/SRO1-5"/>
</dbReference>
<dbReference type="InParanoid" id="A0A2P5EIR6"/>
<reference evidence="3" key="1">
    <citation type="submission" date="2016-06" db="EMBL/GenBank/DDBJ databases">
        <title>Parallel loss of symbiosis genes in relatives of nitrogen-fixing non-legume Parasponia.</title>
        <authorList>
            <person name="Van Velzen R."/>
            <person name="Holmer R."/>
            <person name="Bu F."/>
            <person name="Rutten L."/>
            <person name="Van Zeijl A."/>
            <person name="Liu W."/>
            <person name="Santuari L."/>
            <person name="Cao Q."/>
            <person name="Sharma T."/>
            <person name="Shen D."/>
            <person name="Roswanjaya Y."/>
            <person name="Wardhani T."/>
            <person name="Kalhor M.S."/>
            <person name="Jansen J."/>
            <person name="Van den Hoogen J."/>
            <person name="Gungor B."/>
            <person name="Hartog M."/>
            <person name="Hontelez J."/>
            <person name="Verver J."/>
            <person name="Yang W.-C."/>
            <person name="Schijlen E."/>
            <person name="Repin R."/>
            <person name="Schilthuizen M."/>
            <person name="Schranz E."/>
            <person name="Heidstra R."/>
            <person name="Miyata K."/>
            <person name="Fedorova E."/>
            <person name="Kohlen W."/>
            <person name="Bisseling T."/>
            <person name="Smit S."/>
            <person name="Geurts R."/>
        </authorList>
    </citation>
    <scope>NUCLEOTIDE SEQUENCE [LARGE SCALE GENOMIC DNA]</scope>
    <source>
        <strain evidence="3">cv. RG33-2</strain>
    </source>
</reference>
<feature type="non-terminal residue" evidence="2">
    <location>
        <position position="78"/>
    </location>
</feature>
<dbReference type="AlphaFoldDB" id="A0A2P5EIR6"/>
<dbReference type="InterPro" id="IPR012317">
    <property type="entry name" value="Poly(ADP-ribose)pol_cat_dom"/>
</dbReference>
<feature type="domain" description="PARP catalytic" evidence="1">
    <location>
        <begin position="1"/>
        <end position="78"/>
    </location>
</feature>
<protein>
    <submittedName>
        <fullName evidence="2">Poly(ADP-ribose) polymerase, catalytic domain containing protein</fullName>
    </submittedName>
</protein>
<sequence length="78" mass="8985">MYCVADRNGIQHMVLCRVILGNIETIDPGSEQFHPSSEDFESGANDFHNSRFYTVWTMNMNTHIYPEFVVVSRSLTMP</sequence>
<dbReference type="Proteomes" id="UP000237000">
    <property type="component" value="Unassembled WGS sequence"/>
</dbReference>
<dbReference type="OrthoDB" id="6133115at2759"/>
<evidence type="ECO:0000313" key="2">
    <source>
        <dbReference type="EMBL" id="PON85415.1"/>
    </source>
</evidence>
<dbReference type="SUPFAM" id="SSF56399">
    <property type="entry name" value="ADP-ribosylation"/>
    <property type="match status" value="1"/>
</dbReference>
<proteinExistence type="predicted"/>
<keyword evidence="3" id="KW-1185">Reference proteome</keyword>
<dbReference type="Gene3D" id="3.90.228.10">
    <property type="match status" value="1"/>
</dbReference>
<evidence type="ECO:0000259" key="1">
    <source>
        <dbReference type="PROSITE" id="PS51059"/>
    </source>
</evidence>
<dbReference type="PANTHER" id="PTHR32263:SF5">
    <property type="entry name" value="INACTIVE POLY [ADP-RIBOSE] POLYMERASE SRO1-RELATED"/>
    <property type="match status" value="1"/>
</dbReference>
<evidence type="ECO:0000313" key="3">
    <source>
        <dbReference type="Proteomes" id="UP000237000"/>
    </source>
</evidence>
<dbReference type="PANTHER" id="PTHR32263">
    <property type="entry name" value="INACTIVE POLY [ADP-RIBOSE] POLYMERASE SRO4-RELATED"/>
    <property type="match status" value="1"/>
</dbReference>
<dbReference type="EMBL" id="JXTC01000148">
    <property type="protein sequence ID" value="PON85415.1"/>
    <property type="molecule type" value="Genomic_DNA"/>
</dbReference>
<dbReference type="GO" id="GO:0003950">
    <property type="term" value="F:NAD+ poly-ADP-ribosyltransferase activity"/>
    <property type="evidence" value="ECO:0007669"/>
    <property type="project" value="InterPro"/>
</dbReference>